<proteinExistence type="predicted"/>
<dbReference type="InterPro" id="IPR011009">
    <property type="entry name" value="Kinase-like_dom_sf"/>
</dbReference>
<reference evidence="3" key="1">
    <citation type="journal article" date="2023" name="Mol. Phylogenet. Evol.">
        <title>Genome-scale phylogeny and comparative genomics of the fungal order Sordariales.</title>
        <authorList>
            <person name="Hensen N."/>
            <person name="Bonometti L."/>
            <person name="Westerberg I."/>
            <person name="Brannstrom I.O."/>
            <person name="Guillou S."/>
            <person name="Cros-Aarteil S."/>
            <person name="Calhoun S."/>
            <person name="Haridas S."/>
            <person name="Kuo A."/>
            <person name="Mondo S."/>
            <person name="Pangilinan J."/>
            <person name="Riley R."/>
            <person name="LaButti K."/>
            <person name="Andreopoulos B."/>
            <person name="Lipzen A."/>
            <person name="Chen C."/>
            <person name="Yan M."/>
            <person name="Daum C."/>
            <person name="Ng V."/>
            <person name="Clum A."/>
            <person name="Steindorff A."/>
            <person name="Ohm R.A."/>
            <person name="Martin F."/>
            <person name="Silar P."/>
            <person name="Natvig D.O."/>
            <person name="Lalanne C."/>
            <person name="Gautier V."/>
            <person name="Ament-Velasquez S.L."/>
            <person name="Kruys A."/>
            <person name="Hutchinson M.I."/>
            <person name="Powell A.J."/>
            <person name="Barry K."/>
            <person name="Miller A.N."/>
            <person name="Grigoriev I.V."/>
            <person name="Debuchy R."/>
            <person name="Gladieux P."/>
            <person name="Hiltunen Thoren M."/>
            <person name="Johannesson H."/>
        </authorList>
    </citation>
    <scope>NUCLEOTIDE SEQUENCE</scope>
    <source>
        <strain evidence="3">CBS 892.96</strain>
    </source>
</reference>
<dbReference type="AlphaFoldDB" id="A0AAN7A9I4"/>
<gene>
    <name evidence="3" type="ORF">QBC36DRAFT_345504</name>
</gene>
<evidence type="ECO:0000313" key="3">
    <source>
        <dbReference type="EMBL" id="KAK4177412.1"/>
    </source>
</evidence>
<comment type="caution">
    <text evidence="3">The sequence shown here is derived from an EMBL/GenBank/DDBJ whole genome shotgun (WGS) entry which is preliminary data.</text>
</comment>
<dbReference type="PANTHER" id="PTHR21310:SF13">
    <property type="entry name" value="AMINOGLYCOSIDE PHOSPHOTRANSFERASE DOMAIN-CONTAINING PROTEIN"/>
    <property type="match status" value="1"/>
</dbReference>
<dbReference type="InterPro" id="IPR051678">
    <property type="entry name" value="AGP_Transferase"/>
</dbReference>
<reference evidence="3" key="2">
    <citation type="submission" date="2023-05" db="EMBL/GenBank/DDBJ databases">
        <authorList>
            <consortium name="Lawrence Berkeley National Laboratory"/>
            <person name="Steindorff A."/>
            <person name="Hensen N."/>
            <person name="Bonometti L."/>
            <person name="Westerberg I."/>
            <person name="Brannstrom I.O."/>
            <person name="Guillou S."/>
            <person name="Cros-Aarteil S."/>
            <person name="Calhoun S."/>
            <person name="Haridas S."/>
            <person name="Kuo A."/>
            <person name="Mondo S."/>
            <person name="Pangilinan J."/>
            <person name="Riley R."/>
            <person name="Labutti K."/>
            <person name="Andreopoulos B."/>
            <person name="Lipzen A."/>
            <person name="Chen C."/>
            <person name="Yanf M."/>
            <person name="Daum C."/>
            <person name="Ng V."/>
            <person name="Clum A."/>
            <person name="Ohm R."/>
            <person name="Martin F."/>
            <person name="Silar P."/>
            <person name="Natvig D."/>
            <person name="Lalanne C."/>
            <person name="Gautier V."/>
            <person name="Ament-Velasquez S.L."/>
            <person name="Kruys A."/>
            <person name="Hutchinson M.I."/>
            <person name="Powell A.J."/>
            <person name="Barry K."/>
            <person name="Miller A.N."/>
            <person name="Grigoriev I.V."/>
            <person name="Debuchy R."/>
            <person name="Gladieux P."/>
            <person name="Thoren M.H."/>
            <person name="Johannesson H."/>
        </authorList>
    </citation>
    <scope>NUCLEOTIDE SEQUENCE</scope>
    <source>
        <strain evidence="3">CBS 892.96</strain>
    </source>
</reference>
<dbReference type="PANTHER" id="PTHR21310">
    <property type="entry name" value="AMINOGLYCOSIDE PHOSPHOTRANSFERASE-RELATED-RELATED"/>
    <property type="match status" value="1"/>
</dbReference>
<accession>A0AAN7A9I4</accession>
<dbReference type="EMBL" id="MU866166">
    <property type="protein sequence ID" value="KAK4177412.1"/>
    <property type="molecule type" value="Genomic_DNA"/>
</dbReference>
<dbReference type="SUPFAM" id="SSF56112">
    <property type="entry name" value="Protein kinase-like (PK-like)"/>
    <property type="match status" value="1"/>
</dbReference>
<feature type="domain" description="Aminoglycoside phosphotransferase" evidence="2">
    <location>
        <begin position="77"/>
        <end position="147"/>
    </location>
</feature>
<dbReference type="InterPro" id="IPR002575">
    <property type="entry name" value="Aminoglycoside_PTrfase"/>
</dbReference>
<evidence type="ECO:0000259" key="2">
    <source>
        <dbReference type="Pfam" id="PF01636"/>
    </source>
</evidence>
<protein>
    <recommendedName>
        <fullName evidence="2">Aminoglycoside phosphotransferase domain-containing protein</fullName>
    </recommendedName>
</protein>
<organism evidence="3 4">
    <name type="scientific">Triangularia setosa</name>
    <dbReference type="NCBI Taxonomy" id="2587417"/>
    <lineage>
        <taxon>Eukaryota</taxon>
        <taxon>Fungi</taxon>
        <taxon>Dikarya</taxon>
        <taxon>Ascomycota</taxon>
        <taxon>Pezizomycotina</taxon>
        <taxon>Sordariomycetes</taxon>
        <taxon>Sordariomycetidae</taxon>
        <taxon>Sordariales</taxon>
        <taxon>Podosporaceae</taxon>
        <taxon>Triangularia</taxon>
    </lineage>
</organism>
<evidence type="ECO:0000313" key="4">
    <source>
        <dbReference type="Proteomes" id="UP001302321"/>
    </source>
</evidence>
<dbReference type="Pfam" id="PF01636">
    <property type="entry name" value="APH"/>
    <property type="match status" value="1"/>
</dbReference>
<feature type="compositionally biased region" description="Basic and acidic residues" evidence="1">
    <location>
        <begin position="160"/>
        <end position="170"/>
    </location>
</feature>
<keyword evidence="4" id="KW-1185">Reference proteome</keyword>
<feature type="region of interest" description="Disordered" evidence="1">
    <location>
        <begin position="160"/>
        <end position="192"/>
    </location>
</feature>
<dbReference type="Proteomes" id="UP001302321">
    <property type="component" value="Unassembled WGS sequence"/>
</dbReference>
<dbReference type="Gene3D" id="3.90.1200.10">
    <property type="match status" value="1"/>
</dbReference>
<feature type="compositionally biased region" description="Basic and acidic residues" evidence="1">
    <location>
        <begin position="183"/>
        <end position="192"/>
    </location>
</feature>
<evidence type="ECO:0000256" key="1">
    <source>
        <dbReference type="SAM" id="MobiDB-lite"/>
    </source>
</evidence>
<name>A0AAN7A9I4_9PEZI</name>
<sequence length="250" mass="28587">MKLMEGTLAHGRWRTMLMEQKAELLGFGKVESLFRSIGTLDLREFAQGNDVEHLEKVAPGLLVTHEFFMGDRLLILLAQTAVLENTEDEDEREDAEEILLVAQKLLSFAPKTGLYHHDLHLNNILVNEDGEITAVLNWECASAMPLWMLTKVPKFLDEPAREEQPQRDLYGDGTPRDAAAAEGGRHDPGYLDNEGKNQLYFIHKRMAPQESYAEINFFQAIAQCDGIWVRKARRWADCMEKGKRIRFEDS</sequence>